<dbReference type="PANTHER" id="PTHR48475:SF1">
    <property type="entry name" value="RNASE H TYPE-1 DOMAIN-CONTAINING PROTEIN"/>
    <property type="match status" value="1"/>
</dbReference>
<dbReference type="InterPro" id="IPR036397">
    <property type="entry name" value="RNaseH_sf"/>
</dbReference>
<dbReference type="PANTHER" id="PTHR48475">
    <property type="entry name" value="RIBONUCLEASE H"/>
    <property type="match status" value="1"/>
</dbReference>
<dbReference type="GO" id="GO:0003676">
    <property type="term" value="F:nucleic acid binding"/>
    <property type="evidence" value="ECO:0007669"/>
    <property type="project" value="InterPro"/>
</dbReference>
<name>A0A371EFR0_MUCPR</name>
<evidence type="ECO:0008006" key="4">
    <source>
        <dbReference type="Google" id="ProtNLM"/>
    </source>
</evidence>
<organism evidence="2 3">
    <name type="scientific">Mucuna pruriens</name>
    <name type="common">Velvet bean</name>
    <name type="synonym">Dolichos pruriens</name>
    <dbReference type="NCBI Taxonomy" id="157652"/>
    <lineage>
        <taxon>Eukaryota</taxon>
        <taxon>Viridiplantae</taxon>
        <taxon>Streptophyta</taxon>
        <taxon>Embryophyta</taxon>
        <taxon>Tracheophyta</taxon>
        <taxon>Spermatophyta</taxon>
        <taxon>Magnoliopsida</taxon>
        <taxon>eudicotyledons</taxon>
        <taxon>Gunneridae</taxon>
        <taxon>Pentapetalae</taxon>
        <taxon>rosids</taxon>
        <taxon>fabids</taxon>
        <taxon>Fabales</taxon>
        <taxon>Fabaceae</taxon>
        <taxon>Papilionoideae</taxon>
        <taxon>50 kb inversion clade</taxon>
        <taxon>NPAAA clade</taxon>
        <taxon>indigoferoid/millettioid clade</taxon>
        <taxon>Phaseoleae</taxon>
        <taxon>Mucuna</taxon>
    </lineage>
</organism>
<feature type="compositionally biased region" description="Polar residues" evidence="1">
    <location>
        <begin position="9"/>
        <end position="20"/>
    </location>
</feature>
<feature type="region of interest" description="Disordered" evidence="1">
    <location>
        <begin position="1"/>
        <end position="21"/>
    </location>
</feature>
<accession>A0A371EFR0</accession>
<dbReference type="OrthoDB" id="1433117at2759"/>
<evidence type="ECO:0000313" key="2">
    <source>
        <dbReference type="EMBL" id="RDX64892.1"/>
    </source>
</evidence>
<keyword evidence="3" id="KW-1185">Reference proteome</keyword>
<dbReference type="EMBL" id="QJKJ01014168">
    <property type="protein sequence ID" value="RDX64892.1"/>
    <property type="molecule type" value="Genomic_DNA"/>
</dbReference>
<dbReference type="Proteomes" id="UP000257109">
    <property type="component" value="Unassembled WGS sequence"/>
</dbReference>
<protein>
    <recommendedName>
        <fullName evidence="4">Integrase catalytic domain-containing protein</fullName>
    </recommendedName>
</protein>
<dbReference type="Gene3D" id="3.30.420.10">
    <property type="entry name" value="Ribonuclease H-like superfamily/Ribonuclease H"/>
    <property type="match status" value="1"/>
</dbReference>
<proteinExistence type="predicted"/>
<evidence type="ECO:0000256" key="1">
    <source>
        <dbReference type="SAM" id="MobiDB-lite"/>
    </source>
</evidence>
<comment type="caution">
    <text evidence="2">The sequence shown here is derived from an EMBL/GenBank/DDBJ whole genome shotgun (WGS) entry which is preliminary data.</text>
</comment>
<dbReference type="AlphaFoldDB" id="A0A371EFR0"/>
<sequence>MVKQHDMESPTQSRAPQANGQVEAANKELGSQTYTSLALRHDLGCDNLPNILWAYHCSPPPQCNRRNPYRLTYGTDAMIPVKIDKPSQRKSSFNPFENPFALRVDLDLVEEAREQACIRQAACKQRVARQYNSKVQPRDLNEKDLIWRRIGDARKKEEGKQHPIGKDHLKFENPSTMVCTA</sequence>
<reference evidence="2" key="1">
    <citation type="submission" date="2018-05" db="EMBL/GenBank/DDBJ databases">
        <title>Draft genome of Mucuna pruriens seed.</title>
        <authorList>
            <person name="Nnadi N.E."/>
            <person name="Vos R."/>
            <person name="Hasami M.H."/>
            <person name="Devisetty U.K."/>
            <person name="Aguiy J.C."/>
        </authorList>
    </citation>
    <scope>NUCLEOTIDE SEQUENCE [LARGE SCALE GENOMIC DNA]</scope>
    <source>
        <strain evidence="2">JCA_2017</strain>
    </source>
</reference>
<feature type="non-terminal residue" evidence="2">
    <location>
        <position position="1"/>
    </location>
</feature>
<evidence type="ECO:0000313" key="3">
    <source>
        <dbReference type="Proteomes" id="UP000257109"/>
    </source>
</evidence>
<gene>
    <name evidence="2" type="ORF">CR513_56496</name>
</gene>